<dbReference type="GO" id="GO:0006508">
    <property type="term" value="P:proteolysis"/>
    <property type="evidence" value="ECO:0007669"/>
    <property type="project" value="UniProtKB-KW"/>
</dbReference>
<dbReference type="GO" id="GO:0004252">
    <property type="term" value="F:serine-type endopeptidase activity"/>
    <property type="evidence" value="ECO:0007669"/>
    <property type="project" value="InterPro"/>
</dbReference>
<evidence type="ECO:0000256" key="1">
    <source>
        <dbReference type="ARBA" id="ARBA00022670"/>
    </source>
</evidence>
<organism evidence="5 6">
    <name type="scientific">Haloferula rosea</name>
    <dbReference type="NCBI Taxonomy" id="490093"/>
    <lineage>
        <taxon>Bacteria</taxon>
        <taxon>Pseudomonadati</taxon>
        <taxon>Verrucomicrobiota</taxon>
        <taxon>Verrucomicrobiia</taxon>
        <taxon>Verrucomicrobiales</taxon>
        <taxon>Verrucomicrobiaceae</taxon>
        <taxon>Haloferula</taxon>
    </lineage>
</organism>
<dbReference type="RefSeq" id="WP_200277476.1">
    <property type="nucleotide sequence ID" value="NZ_JAENII010000003.1"/>
</dbReference>
<evidence type="ECO:0000256" key="2">
    <source>
        <dbReference type="ARBA" id="ARBA00022801"/>
    </source>
</evidence>
<name>A0A934VDP1_9BACT</name>
<comment type="caution">
    <text evidence="5">The sequence shown here is derived from an EMBL/GenBank/DDBJ whole genome shotgun (WGS) entry which is preliminary data.</text>
</comment>
<protein>
    <submittedName>
        <fullName evidence="5">Proprotein convertase P-domain-containing protein</fullName>
    </submittedName>
</protein>
<dbReference type="AlphaFoldDB" id="A0A934VDP1"/>
<dbReference type="InterPro" id="IPR002884">
    <property type="entry name" value="P_dom"/>
</dbReference>
<feature type="domain" description="P/Homo B" evidence="4">
    <location>
        <begin position="53"/>
        <end position="86"/>
    </location>
</feature>
<gene>
    <name evidence="5" type="ORF">JIN81_05555</name>
</gene>
<keyword evidence="1" id="KW-0645">Protease</keyword>
<dbReference type="Proteomes" id="UP000658278">
    <property type="component" value="Unassembled WGS sequence"/>
</dbReference>
<feature type="signal peptide" evidence="3">
    <location>
        <begin position="1"/>
        <end position="18"/>
    </location>
</feature>
<dbReference type="InterPro" id="IPR013424">
    <property type="entry name" value="Ice-binding_C"/>
</dbReference>
<dbReference type="Gene3D" id="2.60.120.260">
    <property type="entry name" value="Galactose-binding domain-like"/>
    <property type="match status" value="1"/>
</dbReference>
<evidence type="ECO:0000313" key="5">
    <source>
        <dbReference type="EMBL" id="MBK1826474.1"/>
    </source>
</evidence>
<reference evidence="5" key="1">
    <citation type="submission" date="2021-01" db="EMBL/GenBank/DDBJ databases">
        <title>Modified the classification status of verrucomicrobia.</title>
        <authorList>
            <person name="Feng X."/>
        </authorList>
    </citation>
    <scope>NUCLEOTIDE SEQUENCE</scope>
    <source>
        <strain evidence="5">KCTC 22201</strain>
    </source>
</reference>
<accession>A0A934VDP1</accession>
<evidence type="ECO:0000313" key="6">
    <source>
        <dbReference type="Proteomes" id="UP000658278"/>
    </source>
</evidence>
<evidence type="ECO:0000259" key="4">
    <source>
        <dbReference type="Pfam" id="PF01483"/>
    </source>
</evidence>
<sequence length="232" mass="25495">MRLLLFTLALICVPTAGAAILFSKDYNITGLGRVDQVAFSTDIPLGSLTAMSTVELELTHSYAGELVLTLRSPTGEEFSLLDRDGSRTRIGAGNGLLSGVELYTLRNPTEAALSVVDWDFSRYQPGGTYGAREWPTGSWEAGVWNLTLFNDDRSFAEDGVVGTVRITGELVPEPSASILLPIGGAILGLYRRRSKKANKTSHSNRHEPRCRQRHPYVNLNSRLNSRLNTRSR</sequence>
<keyword evidence="3" id="KW-0732">Signal</keyword>
<keyword evidence="2" id="KW-0378">Hydrolase</keyword>
<keyword evidence="6" id="KW-1185">Reference proteome</keyword>
<dbReference type="EMBL" id="JAENII010000003">
    <property type="protein sequence ID" value="MBK1826474.1"/>
    <property type="molecule type" value="Genomic_DNA"/>
</dbReference>
<dbReference type="Pfam" id="PF01483">
    <property type="entry name" value="P_proprotein"/>
    <property type="match status" value="1"/>
</dbReference>
<proteinExistence type="predicted"/>
<dbReference type="NCBIfam" id="TIGR02595">
    <property type="entry name" value="PEP_CTERM"/>
    <property type="match status" value="1"/>
</dbReference>
<feature type="chain" id="PRO_5038057291" evidence="3">
    <location>
        <begin position="19"/>
        <end position="232"/>
    </location>
</feature>
<evidence type="ECO:0000256" key="3">
    <source>
        <dbReference type="SAM" id="SignalP"/>
    </source>
</evidence>